<proteinExistence type="predicted"/>
<evidence type="ECO:0008006" key="3">
    <source>
        <dbReference type="Google" id="ProtNLM"/>
    </source>
</evidence>
<dbReference type="eggNOG" id="ENOG5031BCI">
    <property type="taxonomic scope" value="Bacteria"/>
</dbReference>
<dbReference type="OrthoDB" id="7427292at2"/>
<comment type="caution">
    <text evidence="1">The sequence shown here is derived from an EMBL/GenBank/DDBJ whole genome shotgun (WGS) entry which is preliminary data.</text>
</comment>
<evidence type="ECO:0000313" key="2">
    <source>
        <dbReference type="Proteomes" id="UP000016568"/>
    </source>
</evidence>
<evidence type="ECO:0000313" key="1">
    <source>
        <dbReference type="EMBL" id="GAD49878.1"/>
    </source>
</evidence>
<gene>
    <name evidence="1" type="ORF">NT2_06_03180</name>
</gene>
<dbReference type="Proteomes" id="UP000016568">
    <property type="component" value="Unassembled WGS sequence"/>
</dbReference>
<dbReference type="AlphaFoldDB" id="U3A561"/>
<dbReference type="EMBL" id="BASZ01000006">
    <property type="protein sequence ID" value="GAD49878.1"/>
    <property type="molecule type" value="Genomic_DNA"/>
</dbReference>
<sequence length="257" mass="27487">MMNQNTRRNSGNDSGLSLLFDAGKRPDFAAIRAMASRSQGFAISQDHVVASEGGPEDCLAIELLIDGFTFDLSGLGGGAGARIPDCVYRFALPEDIDSLGVEAVTLRAGPHLADGAHLQPVVQLMLRLSAHLCELDGVQAIAWHPGRTWIGPDYFRSITRNWIEGGIFPGLGLIGLEPSADGALQSEGLAYFVGQELRIEPELAEDRGAATRIGIRLIDYLSMHGALAHQEAIAGPEGRPLRIEPSANGHFVRVWGA</sequence>
<protein>
    <recommendedName>
        <fullName evidence="3">DUF4261 domain-containing protein</fullName>
    </recommendedName>
</protein>
<keyword evidence="2" id="KW-1185">Reference proteome</keyword>
<name>U3A561_9SPHN</name>
<accession>U3A561</accession>
<reference evidence="1 2" key="1">
    <citation type="submission" date="2013-09" db="EMBL/GenBank/DDBJ databases">
        <title>Whole genome shotgun sequence of Novosphingobium tardaugens NBRC 16725.</title>
        <authorList>
            <person name="Isaki S."/>
            <person name="Hosoyama A."/>
            <person name="Tsuchikane K."/>
            <person name="Katsumata H."/>
            <person name="Ando Y."/>
            <person name="Yamazaki S."/>
            <person name="Fujita N."/>
        </authorList>
    </citation>
    <scope>NUCLEOTIDE SEQUENCE [LARGE SCALE GENOMIC DNA]</scope>
    <source>
        <strain evidence="1 2">NBRC 16725</strain>
    </source>
</reference>
<organism evidence="1 2">
    <name type="scientific">Caenibius tardaugens NBRC 16725</name>
    <dbReference type="NCBI Taxonomy" id="1219035"/>
    <lineage>
        <taxon>Bacteria</taxon>
        <taxon>Pseudomonadati</taxon>
        <taxon>Pseudomonadota</taxon>
        <taxon>Alphaproteobacteria</taxon>
        <taxon>Sphingomonadales</taxon>
        <taxon>Erythrobacteraceae</taxon>
        <taxon>Caenibius</taxon>
    </lineage>
</organism>